<protein>
    <submittedName>
        <fullName evidence="2">Glucosamine kinase GspK</fullName>
        <ecNumber evidence="2">2.7.1.8</ecNumber>
    </submittedName>
</protein>
<sequence length="297" mass="32215">MNYVIGVDGGGTKTEAVAYSLEGQVLETTLTGFGNLVNGREEALKNITDSIEGIVNKLGKEGLKGLYLGIAGSEVGDHAEAIRNEIKEKIGFDSLVMNDGDLALKALLKGEDGILVIAGTGSIAFGINGDKEKRCGGWGHLLGDEGSAYKISIEAFKKMIREEDFGLERSELSKDILKELNIKEVSNIIDFIYSSTKDEIAQMAGLVSKHAENGDEEAKAILVNEGIEIAKAAERVFKYLDFQSCSIGLVGGVLRKSKILREAFEEYLNNNIKVNSFVDEEVSAAKGAYYIYKKNNK</sequence>
<dbReference type="OrthoDB" id="9772633at2"/>
<dbReference type="Proteomes" id="UP000191448">
    <property type="component" value="Unassembled WGS sequence"/>
</dbReference>
<dbReference type="RefSeq" id="WP_080022069.1">
    <property type="nucleotide sequence ID" value="NZ_LTAY01000026.1"/>
</dbReference>
<gene>
    <name evidence="2" type="primary">gspK_1</name>
    <name evidence="2" type="ORF">CLTHE_07560</name>
</gene>
<dbReference type="AlphaFoldDB" id="A0A1V4SXX8"/>
<keyword evidence="2" id="KW-0418">Kinase</keyword>
<dbReference type="EC" id="2.7.1.8" evidence="2"/>
<dbReference type="InterPro" id="IPR002731">
    <property type="entry name" value="ATPase_BadF"/>
</dbReference>
<dbReference type="GO" id="GO:0047931">
    <property type="term" value="F:glucosamine kinase activity"/>
    <property type="evidence" value="ECO:0007669"/>
    <property type="project" value="UniProtKB-EC"/>
</dbReference>
<dbReference type="Pfam" id="PF01869">
    <property type="entry name" value="BcrAD_BadFG"/>
    <property type="match status" value="1"/>
</dbReference>
<dbReference type="CDD" id="cd24007">
    <property type="entry name" value="ASKHA_NBD_eukNAGK-like"/>
    <property type="match status" value="1"/>
</dbReference>
<dbReference type="PANTHER" id="PTHR12862">
    <property type="entry name" value="BADF TYPE ATPASE DOMAIN-CONTAINING PROTEIN"/>
    <property type="match status" value="1"/>
</dbReference>
<organism evidence="2 3">
    <name type="scientific">Clostridium thermobutyricum DSM 4928</name>
    <dbReference type="NCBI Taxonomy" id="1121339"/>
    <lineage>
        <taxon>Bacteria</taxon>
        <taxon>Bacillati</taxon>
        <taxon>Bacillota</taxon>
        <taxon>Clostridia</taxon>
        <taxon>Eubacteriales</taxon>
        <taxon>Clostridiaceae</taxon>
        <taxon>Clostridium</taxon>
    </lineage>
</organism>
<name>A0A1V4SXX8_9CLOT</name>
<dbReference type="InterPro" id="IPR039758">
    <property type="entry name" value="NAGK-like"/>
</dbReference>
<keyword evidence="2" id="KW-0808">Transferase</keyword>
<reference evidence="2 3" key="1">
    <citation type="submission" date="2016-02" db="EMBL/GenBank/DDBJ databases">
        <title>Genome sequence of Clostridium thermobutyricum DSM 4928.</title>
        <authorList>
            <person name="Poehlein A."/>
            <person name="Daniel R."/>
        </authorList>
    </citation>
    <scope>NUCLEOTIDE SEQUENCE [LARGE SCALE GENOMIC DNA]</scope>
    <source>
        <strain evidence="2 3">DSM 4928</strain>
    </source>
</reference>
<evidence type="ECO:0000259" key="1">
    <source>
        <dbReference type="Pfam" id="PF01869"/>
    </source>
</evidence>
<dbReference type="SUPFAM" id="SSF53067">
    <property type="entry name" value="Actin-like ATPase domain"/>
    <property type="match status" value="2"/>
</dbReference>
<evidence type="ECO:0000313" key="2">
    <source>
        <dbReference type="EMBL" id="OPX49009.1"/>
    </source>
</evidence>
<comment type="caution">
    <text evidence="2">The sequence shown here is derived from an EMBL/GenBank/DDBJ whole genome shotgun (WGS) entry which is preliminary data.</text>
</comment>
<evidence type="ECO:0000313" key="3">
    <source>
        <dbReference type="Proteomes" id="UP000191448"/>
    </source>
</evidence>
<accession>A0A1V4SXX8</accession>
<dbReference type="EMBL" id="LTAY01000026">
    <property type="protein sequence ID" value="OPX49009.1"/>
    <property type="molecule type" value="Genomic_DNA"/>
</dbReference>
<proteinExistence type="predicted"/>
<feature type="domain" description="ATPase BadF/BadG/BcrA/BcrD type" evidence="1">
    <location>
        <begin position="5"/>
        <end position="288"/>
    </location>
</feature>
<dbReference type="InterPro" id="IPR043129">
    <property type="entry name" value="ATPase_NBD"/>
</dbReference>
<dbReference type="GO" id="GO:0045127">
    <property type="term" value="F:N-acetylglucosamine kinase activity"/>
    <property type="evidence" value="ECO:0007669"/>
    <property type="project" value="InterPro"/>
</dbReference>
<dbReference type="PANTHER" id="PTHR12862:SF0">
    <property type="entry name" value="N-ACETYL-D-GLUCOSAMINE KINASE"/>
    <property type="match status" value="1"/>
</dbReference>
<dbReference type="Gene3D" id="3.30.420.40">
    <property type="match status" value="2"/>
</dbReference>